<keyword evidence="2" id="KW-1185">Reference proteome</keyword>
<dbReference type="KEGG" id="psty:BFS30_17625"/>
<evidence type="ECO:0000313" key="2">
    <source>
        <dbReference type="Proteomes" id="UP000094313"/>
    </source>
</evidence>
<dbReference type="RefSeq" id="WP_069380496.1">
    <property type="nucleotide sequence ID" value="NZ_CP017141.1"/>
</dbReference>
<evidence type="ECO:0008006" key="3">
    <source>
        <dbReference type="Google" id="ProtNLM"/>
    </source>
</evidence>
<organism evidence="1 2">
    <name type="scientific">Pedobacter steynii</name>
    <dbReference type="NCBI Taxonomy" id="430522"/>
    <lineage>
        <taxon>Bacteria</taxon>
        <taxon>Pseudomonadati</taxon>
        <taxon>Bacteroidota</taxon>
        <taxon>Sphingobacteriia</taxon>
        <taxon>Sphingobacteriales</taxon>
        <taxon>Sphingobacteriaceae</taxon>
        <taxon>Pedobacter</taxon>
    </lineage>
</organism>
<dbReference type="OrthoDB" id="9780310at2"/>
<dbReference type="EMBL" id="CP017141">
    <property type="protein sequence ID" value="AOM78832.1"/>
    <property type="molecule type" value="Genomic_DNA"/>
</dbReference>
<dbReference type="Pfam" id="PF01904">
    <property type="entry name" value="DUF72"/>
    <property type="match status" value="1"/>
</dbReference>
<dbReference type="InterPro" id="IPR036520">
    <property type="entry name" value="UPF0759_sf"/>
</dbReference>
<accession>A0A1D7QJI5</accession>
<proteinExistence type="predicted"/>
<evidence type="ECO:0000313" key="1">
    <source>
        <dbReference type="EMBL" id="AOM78832.1"/>
    </source>
</evidence>
<sequence>MDFGKVSDNELKTVDFTLPDDGKQTAKTLNGNQPAKQPEFYVGCAKWGRKEWVNMIYPPKTKEANFLDEYVKHFNSIELNAVFYSIPNQELIRKWKEKADENANNGFLFCPKFSRTISHIKRLKGAEEPTDLFLANISEFGKYLGPCFLQMGDNFGPKNIEVLEEFLKYLPVDLSVFVELRHAEWFSDEGNRTRLFEMLAKLHKGAVITDASGRRDCVHMELSTPEIFIRFVGNGQEHKASDEARIDEWVERIKIWMGKGLKKVYFFLHQHDEKDTPVLANYTIKAFNQHLGSQIAEISFLGDKNEDITKQTQLF</sequence>
<dbReference type="Gene3D" id="3.20.20.410">
    <property type="entry name" value="Protein of unknown function UPF0759"/>
    <property type="match status" value="1"/>
</dbReference>
<dbReference type="InterPro" id="IPR002763">
    <property type="entry name" value="DUF72"/>
</dbReference>
<protein>
    <recommendedName>
        <fullName evidence="3">DUF72 domain-containing protein</fullName>
    </recommendedName>
</protein>
<name>A0A1D7QJI5_9SPHI</name>
<dbReference type="PANTHER" id="PTHR30348:SF9">
    <property type="entry name" value="UPF0759 PROTEIN YECE"/>
    <property type="match status" value="1"/>
</dbReference>
<reference evidence="1 2" key="1">
    <citation type="submission" date="2016-08" db="EMBL/GenBank/DDBJ databases">
        <authorList>
            <person name="Seilhamer J.J."/>
        </authorList>
    </citation>
    <scope>NUCLEOTIDE SEQUENCE [LARGE SCALE GENOMIC DNA]</scope>
    <source>
        <strain evidence="1 2">DX4</strain>
    </source>
</reference>
<dbReference type="SUPFAM" id="SSF117396">
    <property type="entry name" value="TM1631-like"/>
    <property type="match status" value="1"/>
</dbReference>
<dbReference type="AlphaFoldDB" id="A0A1D7QJI5"/>
<dbReference type="Proteomes" id="UP000094313">
    <property type="component" value="Chromosome"/>
</dbReference>
<gene>
    <name evidence="1" type="ORF">BFS30_17625</name>
</gene>
<dbReference type="PANTHER" id="PTHR30348">
    <property type="entry name" value="UNCHARACTERIZED PROTEIN YECE"/>
    <property type="match status" value="1"/>
</dbReference>